<reference evidence="2 3" key="1">
    <citation type="submission" date="2024-04" db="EMBL/GenBank/DDBJ databases">
        <title>WGS of bacteria from Torrens River.</title>
        <authorList>
            <person name="Wyrsch E.R."/>
            <person name="Drigo B."/>
        </authorList>
    </citation>
    <scope>NUCLEOTIDE SEQUENCE [LARGE SCALE GENOMIC DNA]</scope>
    <source>
        <strain evidence="2 3">TWI391</strain>
    </source>
</reference>
<accession>A0ABV0BQK5</accession>
<organism evidence="2 3">
    <name type="scientific">Sphingobacterium kitahiroshimense</name>
    <dbReference type="NCBI Taxonomy" id="470446"/>
    <lineage>
        <taxon>Bacteria</taxon>
        <taxon>Pseudomonadati</taxon>
        <taxon>Bacteroidota</taxon>
        <taxon>Sphingobacteriia</taxon>
        <taxon>Sphingobacteriales</taxon>
        <taxon>Sphingobacteriaceae</taxon>
        <taxon>Sphingobacterium</taxon>
    </lineage>
</organism>
<feature type="signal peptide" evidence="1">
    <location>
        <begin position="1"/>
        <end position="27"/>
    </location>
</feature>
<evidence type="ECO:0000313" key="2">
    <source>
        <dbReference type="EMBL" id="MEN5376353.1"/>
    </source>
</evidence>
<gene>
    <name evidence="2" type="ORF">ABE541_03680</name>
</gene>
<sequence>MNIINFIKKYALAMVAVVTVLSFSAFKVSGVDAQQKRMTVAVYFQGNPNNATQVADESLWNTTPNGQTCNFTNQKACMQLVEHTDLTGSNTLDPAKINLGSVSSGVGYIPTRIGGSSSTPFTPINRN</sequence>
<keyword evidence="1" id="KW-0732">Signal</keyword>
<dbReference type="RefSeq" id="WP_346580636.1">
    <property type="nucleotide sequence ID" value="NZ_JBDJLH010000001.1"/>
</dbReference>
<name>A0ABV0BQK5_9SPHI</name>
<evidence type="ECO:0000256" key="1">
    <source>
        <dbReference type="SAM" id="SignalP"/>
    </source>
</evidence>
<evidence type="ECO:0000313" key="3">
    <source>
        <dbReference type="Proteomes" id="UP001409291"/>
    </source>
</evidence>
<keyword evidence="3" id="KW-1185">Reference proteome</keyword>
<comment type="caution">
    <text evidence="2">The sequence shown here is derived from an EMBL/GenBank/DDBJ whole genome shotgun (WGS) entry which is preliminary data.</text>
</comment>
<protein>
    <submittedName>
        <fullName evidence="2">Uncharacterized protein</fullName>
    </submittedName>
</protein>
<dbReference type="Proteomes" id="UP001409291">
    <property type="component" value="Unassembled WGS sequence"/>
</dbReference>
<feature type="chain" id="PRO_5045294821" evidence="1">
    <location>
        <begin position="28"/>
        <end position="127"/>
    </location>
</feature>
<dbReference type="EMBL" id="JBDJNQ010000001">
    <property type="protein sequence ID" value="MEN5376353.1"/>
    <property type="molecule type" value="Genomic_DNA"/>
</dbReference>
<proteinExistence type="predicted"/>